<evidence type="ECO:0000313" key="3">
    <source>
        <dbReference type="Proteomes" id="UP001139409"/>
    </source>
</evidence>
<feature type="chain" id="PRO_5040907517" evidence="1">
    <location>
        <begin position="21"/>
        <end position="159"/>
    </location>
</feature>
<dbReference type="Gene3D" id="3.10.450.50">
    <property type="match status" value="1"/>
</dbReference>
<dbReference type="InterPro" id="IPR039437">
    <property type="entry name" value="FrzH/put_lumazine-bd"/>
</dbReference>
<comment type="caution">
    <text evidence="2">The sequence shown here is derived from an EMBL/GenBank/DDBJ whole genome shotgun (WGS) entry which is preliminary data.</text>
</comment>
<dbReference type="AlphaFoldDB" id="A0A9X1HLU8"/>
<reference evidence="2" key="1">
    <citation type="submission" date="2021-09" db="EMBL/GenBank/DDBJ databases">
        <title>Fulvivirga sp. isolated from coastal sediment.</title>
        <authorList>
            <person name="Yu H."/>
        </authorList>
    </citation>
    <scope>NUCLEOTIDE SEQUENCE</scope>
    <source>
        <strain evidence="2">1062</strain>
    </source>
</reference>
<dbReference type="RefSeq" id="WP_225696817.1">
    <property type="nucleotide sequence ID" value="NZ_JAIXNE010000001.1"/>
</dbReference>
<accession>A0A9X1HLU8</accession>
<dbReference type="EMBL" id="JAIXNE010000001">
    <property type="protein sequence ID" value="MCA6073706.1"/>
    <property type="molecule type" value="Genomic_DNA"/>
</dbReference>
<organism evidence="2 3">
    <name type="scientific">Fulvivirga sedimenti</name>
    <dbReference type="NCBI Taxonomy" id="2879465"/>
    <lineage>
        <taxon>Bacteria</taxon>
        <taxon>Pseudomonadati</taxon>
        <taxon>Bacteroidota</taxon>
        <taxon>Cytophagia</taxon>
        <taxon>Cytophagales</taxon>
        <taxon>Fulvivirgaceae</taxon>
        <taxon>Fulvivirga</taxon>
    </lineage>
</organism>
<dbReference type="SUPFAM" id="SSF54427">
    <property type="entry name" value="NTF2-like"/>
    <property type="match status" value="1"/>
</dbReference>
<name>A0A9X1HLU8_9BACT</name>
<proteinExistence type="predicted"/>
<dbReference type="Proteomes" id="UP001139409">
    <property type="component" value="Unassembled WGS sequence"/>
</dbReference>
<protein>
    <submittedName>
        <fullName evidence="2">Nuclear transport factor 2 family protein</fullName>
    </submittedName>
</protein>
<dbReference type="InterPro" id="IPR032710">
    <property type="entry name" value="NTF2-like_dom_sf"/>
</dbReference>
<dbReference type="Pfam" id="PF12893">
    <property type="entry name" value="Lumazine_bd_2"/>
    <property type="match status" value="1"/>
</dbReference>
<gene>
    <name evidence="2" type="ORF">LDX50_02450</name>
</gene>
<evidence type="ECO:0000256" key="1">
    <source>
        <dbReference type="SAM" id="SignalP"/>
    </source>
</evidence>
<sequence length="159" mass="18300">MKKFFIIIIMLYTPFCSTFAQSEEIKVSAIILSIFDGMREGDSSKVASHFVRDATMLSVFYDKDGKSTLREGSLQQWLNAIGTPREEMLDERIWDTEVKIDDNLATVWTSYALYVGENYSHCGVDAFQLYHDGNAWKVFHVSDTRRKECDIPDYVKGEN</sequence>
<keyword evidence="1" id="KW-0732">Signal</keyword>
<keyword evidence="3" id="KW-1185">Reference proteome</keyword>
<feature type="signal peptide" evidence="1">
    <location>
        <begin position="1"/>
        <end position="20"/>
    </location>
</feature>
<evidence type="ECO:0000313" key="2">
    <source>
        <dbReference type="EMBL" id="MCA6073706.1"/>
    </source>
</evidence>